<dbReference type="GO" id="GO:0030313">
    <property type="term" value="C:cell envelope"/>
    <property type="evidence" value="ECO:0007669"/>
    <property type="project" value="UniProtKB-SubCell"/>
</dbReference>
<dbReference type="Gene3D" id="3.40.190.10">
    <property type="entry name" value="Periplasmic binding protein-like II"/>
    <property type="match status" value="2"/>
</dbReference>
<feature type="domain" description="Solute-binding protein family 5" evidence="6">
    <location>
        <begin position="268"/>
        <end position="658"/>
    </location>
</feature>
<evidence type="ECO:0000256" key="5">
    <source>
        <dbReference type="SAM" id="SignalP"/>
    </source>
</evidence>
<name>A0A9D1PAI9_9FIRM</name>
<dbReference type="SUPFAM" id="SSF53850">
    <property type="entry name" value="Periplasmic binding protein-like II"/>
    <property type="match status" value="1"/>
</dbReference>
<protein>
    <recommendedName>
        <fullName evidence="6">Solute-binding protein family 5 domain-containing protein</fullName>
    </recommendedName>
</protein>
<dbReference type="Proteomes" id="UP000886884">
    <property type="component" value="Unassembled WGS sequence"/>
</dbReference>
<keyword evidence="3" id="KW-0813">Transport</keyword>
<dbReference type="AlphaFoldDB" id="A0A9D1PAI9"/>
<dbReference type="PANTHER" id="PTHR30290:SF10">
    <property type="entry name" value="PERIPLASMIC OLIGOPEPTIDE-BINDING PROTEIN-RELATED"/>
    <property type="match status" value="1"/>
</dbReference>
<reference evidence="7" key="1">
    <citation type="submission" date="2020-10" db="EMBL/GenBank/DDBJ databases">
        <authorList>
            <person name="Gilroy R."/>
        </authorList>
    </citation>
    <scope>NUCLEOTIDE SEQUENCE</scope>
    <source>
        <strain evidence="7">CHK183-6373</strain>
    </source>
</reference>
<dbReference type="GO" id="GO:0015833">
    <property type="term" value="P:peptide transport"/>
    <property type="evidence" value="ECO:0007669"/>
    <property type="project" value="TreeGrafter"/>
</dbReference>
<comment type="subcellular location">
    <subcellularLocation>
        <location evidence="1">Cell envelope</location>
    </subcellularLocation>
</comment>
<dbReference type="EMBL" id="DVOT01000209">
    <property type="protein sequence ID" value="HIV28564.1"/>
    <property type="molecule type" value="Genomic_DNA"/>
</dbReference>
<evidence type="ECO:0000256" key="2">
    <source>
        <dbReference type="ARBA" id="ARBA00005695"/>
    </source>
</evidence>
<gene>
    <name evidence="7" type="ORF">IAA64_11365</name>
</gene>
<dbReference type="Pfam" id="PF00496">
    <property type="entry name" value="SBP_bac_5"/>
    <property type="match status" value="2"/>
</dbReference>
<organism evidence="7 8">
    <name type="scientific">Candidatus Ornithocaccomicrobium faecavium</name>
    <dbReference type="NCBI Taxonomy" id="2840890"/>
    <lineage>
        <taxon>Bacteria</taxon>
        <taxon>Bacillati</taxon>
        <taxon>Bacillota</taxon>
        <taxon>Clostridia</taxon>
        <taxon>Candidatus Ornithocaccomicrobium</taxon>
    </lineage>
</organism>
<evidence type="ECO:0000313" key="8">
    <source>
        <dbReference type="Proteomes" id="UP000886884"/>
    </source>
</evidence>
<evidence type="ECO:0000256" key="3">
    <source>
        <dbReference type="ARBA" id="ARBA00022448"/>
    </source>
</evidence>
<feature type="signal peptide" evidence="5">
    <location>
        <begin position="1"/>
        <end position="21"/>
    </location>
</feature>
<dbReference type="GO" id="GO:1904680">
    <property type="term" value="F:peptide transmembrane transporter activity"/>
    <property type="evidence" value="ECO:0007669"/>
    <property type="project" value="TreeGrafter"/>
</dbReference>
<dbReference type="InterPro" id="IPR039424">
    <property type="entry name" value="SBP_5"/>
</dbReference>
<evidence type="ECO:0000256" key="4">
    <source>
        <dbReference type="ARBA" id="ARBA00022729"/>
    </source>
</evidence>
<dbReference type="PANTHER" id="PTHR30290">
    <property type="entry name" value="PERIPLASMIC BINDING COMPONENT OF ABC TRANSPORTER"/>
    <property type="match status" value="1"/>
</dbReference>
<accession>A0A9D1PAI9</accession>
<reference evidence="7" key="2">
    <citation type="journal article" date="2021" name="PeerJ">
        <title>Extensive microbial diversity within the chicken gut microbiome revealed by metagenomics and culture.</title>
        <authorList>
            <person name="Gilroy R."/>
            <person name="Ravi A."/>
            <person name="Getino M."/>
            <person name="Pursley I."/>
            <person name="Horton D.L."/>
            <person name="Alikhan N.F."/>
            <person name="Baker D."/>
            <person name="Gharbi K."/>
            <person name="Hall N."/>
            <person name="Watson M."/>
            <person name="Adriaenssens E.M."/>
            <person name="Foster-Nyarko E."/>
            <person name="Jarju S."/>
            <person name="Secka A."/>
            <person name="Antonio M."/>
            <person name="Oren A."/>
            <person name="Chaudhuri R.R."/>
            <person name="La Ragione R."/>
            <person name="Hildebrand F."/>
            <person name="Pallen M.J."/>
        </authorList>
    </citation>
    <scope>NUCLEOTIDE SEQUENCE</scope>
    <source>
        <strain evidence="7">CHK183-6373</strain>
    </source>
</reference>
<evidence type="ECO:0000259" key="6">
    <source>
        <dbReference type="Pfam" id="PF00496"/>
    </source>
</evidence>
<keyword evidence="4 5" id="KW-0732">Signal</keyword>
<feature type="chain" id="PRO_5038953358" description="Solute-binding protein family 5 domain-containing protein" evidence="5">
    <location>
        <begin position="22"/>
        <end position="797"/>
    </location>
</feature>
<sequence>MKRTLSLVLALSMLLCGVAFAEDAATPEESYTYNLALSEFPTNWSPHNQQTATDSEVTKFIAPGLYTFDYNDTMDGYVMEPYAAADFPVDVTADYVGEEWGIEEGETARAWKIPLRDDLMWDDGTPITAQDFVDSAELLLNPDAQNYRADTMYLTNLVVTNAEDYAKQGVESDTTLRAYMEIAGAADVDSFLAEYGELDGYINWSDSFGDTYDFETEAWTGAAEDAIVDTGLTLAELYTFYTEGAGGEYITWADDAGKREYALDELYAKYTPEGGISFDSVGIKAPSDTELVLILEKPLEGFYLWYSLTDSWLVKTDLYNECTTMEDGVYNNTYGTSVETTASYGPYSLTTFQSDREYALTKNPYWFGNDDPAYEGQYQTTTIHYDYVQEVSTHLEMFLNGQLDSFGLDVDHIDEYGTSDYTYYSEGDSVFAMAFNPDFEALEANQAAAGENINKTILTVKDFRMAMSLAMNRAEFCLATDPLNQPAFALYGSQIVADPDNGIFYRNTDVAKNVVVNFWGLADEIGADKLYPTVDDAIDSITGYNLEMAKTYFDSAYDYAIENGLMDEDDVVQITVGTPNATAAFYNNGYDFIVNNYTEAVKGTKLEGKLTFTRDSTLGNGFADALRNNNVDMLFGVGWTGSTFDPYNLMTAYTTSNYQYDPSWDTSTAMLDITIDDVTYTASVLDWTNAISGLEITATTADGEEATLSFPYSTDAHEAELRITVLGELENAVLQNYDFIPLMNDSNATVVGMQVQYYTDEEVFPMGYGGVQYLTYNYSDAEWDAYVAEQGGTLNYR</sequence>
<dbReference type="InterPro" id="IPR000914">
    <property type="entry name" value="SBP_5_dom"/>
</dbReference>
<comment type="similarity">
    <text evidence="2">Belongs to the bacterial solute-binding protein 5 family.</text>
</comment>
<feature type="domain" description="Solute-binding protein family 5" evidence="6">
    <location>
        <begin position="105"/>
        <end position="174"/>
    </location>
</feature>
<evidence type="ECO:0000256" key="1">
    <source>
        <dbReference type="ARBA" id="ARBA00004196"/>
    </source>
</evidence>
<evidence type="ECO:0000313" key="7">
    <source>
        <dbReference type="EMBL" id="HIV28564.1"/>
    </source>
</evidence>
<proteinExistence type="inferred from homology"/>
<comment type="caution">
    <text evidence="7">The sequence shown here is derived from an EMBL/GenBank/DDBJ whole genome shotgun (WGS) entry which is preliminary data.</text>
</comment>
<dbReference type="Gene3D" id="3.10.105.10">
    <property type="entry name" value="Dipeptide-binding Protein, Domain 3"/>
    <property type="match status" value="1"/>
</dbReference>